<accession>A0A0A9CZM3</accession>
<evidence type="ECO:0000313" key="1">
    <source>
        <dbReference type="EMBL" id="JAD78835.1"/>
    </source>
</evidence>
<sequence length="62" mass="7527">MMTQMEAGGLKFARAQKFWFKLSRKDWVQRVQLLVHFHAYEADFGYWFPGVTKLEYQRKLLV</sequence>
<name>A0A0A9CZM3_ARUDO</name>
<organism evidence="1">
    <name type="scientific">Arundo donax</name>
    <name type="common">Giant reed</name>
    <name type="synonym">Donax arundinaceus</name>
    <dbReference type="NCBI Taxonomy" id="35708"/>
    <lineage>
        <taxon>Eukaryota</taxon>
        <taxon>Viridiplantae</taxon>
        <taxon>Streptophyta</taxon>
        <taxon>Embryophyta</taxon>
        <taxon>Tracheophyta</taxon>
        <taxon>Spermatophyta</taxon>
        <taxon>Magnoliopsida</taxon>
        <taxon>Liliopsida</taxon>
        <taxon>Poales</taxon>
        <taxon>Poaceae</taxon>
        <taxon>PACMAD clade</taxon>
        <taxon>Arundinoideae</taxon>
        <taxon>Arundineae</taxon>
        <taxon>Arundo</taxon>
    </lineage>
</organism>
<reference evidence="1" key="1">
    <citation type="submission" date="2014-09" db="EMBL/GenBank/DDBJ databases">
        <authorList>
            <person name="Magalhaes I.L.F."/>
            <person name="Oliveira U."/>
            <person name="Santos F.R."/>
            <person name="Vidigal T.H.D.A."/>
            <person name="Brescovit A.D."/>
            <person name="Santos A.J."/>
        </authorList>
    </citation>
    <scope>NUCLEOTIDE SEQUENCE</scope>
    <source>
        <tissue evidence="1">Shoot tissue taken approximately 20 cm above the soil surface</tissue>
    </source>
</reference>
<reference evidence="1" key="2">
    <citation type="journal article" date="2015" name="Data Brief">
        <title>Shoot transcriptome of the giant reed, Arundo donax.</title>
        <authorList>
            <person name="Barrero R.A."/>
            <person name="Guerrero F.D."/>
            <person name="Moolhuijzen P."/>
            <person name="Goolsby J.A."/>
            <person name="Tidwell J."/>
            <person name="Bellgard S.E."/>
            <person name="Bellgard M.I."/>
        </authorList>
    </citation>
    <scope>NUCLEOTIDE SEQUENCE</scope>
    <source>
        <tissue evidence="1">Shoot tissue taken approximately 20 cm above the soil surface</tissue>
    </source>
</reference>
<protein>
    <submittedName>
        <fullName evidence="1">Uncharacterized protein</fullName>
    </submittedName>
</protein>
<dbReference type="EMBL" id="GBRH01219060">
    <property type="protein sequence ID" value="JAD78835.1"/>
    <property type="molecule type" value="Transcribed_RNA"/>
</dbReference>
<proteinExistence type="predicted"/>
<dbReference type="AlphaFoldDB" id="A0A0A9CZM3"/>